<dbReference type="InterPro" id="IPR036424">
    <property type="entry name" value="UPP_synth-like_sf"/>
</dbReference>
<feature type="binding site" evidence="2">
    <location>
        <begin position="25"/>
        <end position="28"/>
    </location>
    <ligand>
        <name>substrate</name>
    </ligand>
</feature>
<feature type="binding site" evidence="2">
    <location>
        <position position="214"/>
    </location>
    <ligand>
        <name>Mg(2+)</name>
        <dbReference type="ChEBI" id="CHEBI:18420"/>
    </ligand>
</feature>
<evidence type="ECO:0000313" key="4">
    <source>
        <dbReference type="Proteomes" id="UP000051006"/>
    </source>
</evidence>
<dbReference type="GO" id="GO:0016094">
    <property type="term" value="P:polyprenol biosynthetic process"/>
    <property type="evidence" value="ECO:0007669"/>
    <property type="project" value="TreeGrafter"/>
</dbReference>
<keyword evidence="2" id="KW-0479">Metal-binding</keyword>
<dbReference type="HAMAP" id="MF_01139">
    <property type="entry name" value="ISPT"/>
    <property type="match status" value="1"/>
</dbReference>
<dbReference type="NCBIfam" id="NF011405">
    <property type="entry name" value="PRK14830.1"/>
    <property type="match status" value="1"/>
</dbReference>
<keyword evidence="1 2" id="KW-0808">Transferase</keyword>
<dbReference type="SUPFAM" id="SSF64005">
    <property type="entry name" value="Undecaprenyl diphosphate synthase"/>
    <property type="match status" value="1"/>
</dbReference>
<reference evidence="3 4" key="1">
    <citation type="journal article" date="2015" name="Genome Announc.">
        <title>Expanding the biotechnology potential of lactobacilli through comparative genomics of 213 strains and associated genera.</title>
        <authorList>
            <person name="Sun Z."/>
            <person name="Harris H.M."/>
            <person name="McCann A."/>
            <person name="Guo C."/>
            <person name="Argimon S."/>
            <person name="Zhang W."/>
            <person name="Yang X."/>
            <person name="Jeffery I.B."/>
            <person name="Cooney J.C."/>
            <person name="Kagawa T.F."/>
            <person name="Liu W."/>
            <person name="Song Y."/>
            <person name="Salvetti E."/>
            <person name="Wrobel A."/>
            <person name="Rasinkangas P."/>
            <person name="Parkhill J."/>
            <person name="Rea M.C."/>
            <person name="O'Sullivan O."/>
            <person name="Ritari J."/>
            <person name="Douillard F.P."/>
            <person name="Paul Ross R."/>
            <person name="Yang R."/>
            <person name="Briner A.E."/>
            <person name="Felis G.E."/>
            <person name="de Vos W.M."/>
            <person name="Barrangou R."/>
            <person name="Klaenhammer T.R."/>
            <person name="Caufield P.W."/>
            <person name="Cui Y."/>
            <person name="Zhang H."/>
            <person name="O'Toole P.W."/>
        </authorList>
    </citation>
    <scope>NUCLEOTIDE SEQUENCE [LARGE SCALE GENOMIC DNA]</scope>
    <source>
        <strain evidence="3 4">DSM 24716</strain>
    </source>
</reference>
<dbReference type="GO" id="GO:0008834">
    <property type="term" value="F:ditrans,polycis-undecaprenyl-diphosphate synthase [(2E,6E)-farnesyl-diphosphate specific] activity"/>
    <property type="evidence" value="ECO:0007669"/>
    <property type="project" value="TreeGrafter"/>
</dbReference>
<dbReference type="GO" id="GO:0000287">
    <property type="term" value="F:magnesium ion binding"/>
    <property type="evidence" value="ECO:0007669"/>
    <property type="project" value="UniProtKB-UniRule"/>
</dbReference>
<comment type="function">
    <text evidence="2">Catalyzes the condensation of isopentenyl diphosphate (IPP) with allylic pyrophosphates generating different type of terpenoids.</text>
</comment>
<dbReference type="PANTHER" id="PTHR10291:SF0">
    <property type="entry name" value="DEHYDRODOLICHYL DIPHOSPHATE SYNTHASE 2"/>
    <property type="match status" value="1"/>
</dbReference>
<evidence type="ECO:0000256" key="1">
    <source>
        <dbReference type="ARBA" id="ARBA00022679"/>
    </source>
</evidence>
<dbReference type="EC" id="2.5.1.-" evidence="2"/>
<comment type="cofactor">
    <cofactor evidence="2">
        <name>Mg(2+)</name>
        <dbReference type="ChEBI" id="CHEBI:18420"/>
    </cofactor>
    <text evidence="2">Binds 2 magnesium ions per subunit.</text>
</comment>
<dbReference type="Proteomes" id="UP000051006">
    <property type="component" value="Unassembled WGS sequence"/>
</dbReference>
<dbReference type="EMBL" id="JQCF01000001">
    <property type="protein sequence ID" value="KRO00949.1"/>
    <property type="molecule type" value="Genomic_DNA"/>
</dbReference>
<feature type="binding site" evidence="2">
    <location>
        <position position="37"/>
    </location>
    <ligand>
        <name>substrate</name>
    </ligand>
</feature>
<accession>A0A0R2LGG9</accession>
<feature type="binding site" evidence="2">
    <location>
        <position position="29"/>
    </location>
    <ligand>
        <name>substrate</name>
    </ligand>
</feature>
<feature type="binding site" evidence="2">
    <location>
        <position position="75"/>
    </location>
    <ligand>
        <name>substrate</name>
    </ligand>
</feature>
<feature type="binding site" evidence="2">
    <location>
        <position position="73"/>
    </location>
    <ligand>
        <name>substrate</name>
    </ligand>
</feature>
<organism evidence="3 4">
    <name type="scientific">Companilactobacillus kimchiensis</name>
    <dbReference type="NCBI Taxonomy" id="993692"/>
    <lineage>
        <taxon>Bacteria</taxon>
        <taxon>Bacillati</taxon>
        <taxon>Bacillota</taxon>
        <taxon>Bacilli</taxon>
        <taxon>Lactobacillales</taxon>
        <taxon>Lactobacillaceae</taxon>
        <taxon>Companilactobacillus</taxon>
    </lineage>
</organism>
<protein>
    <recommendedName>
        <fullName evidence="2">Isoprenyl transferase</fullName>
        <ecNumber evidence="2">2.5.1.-</ecNumber>
    </recommendedName>
</protein>
<comment type="similarity">
    <text evidence="2">Belongs to the UPP synthase family.</text>
</comment>
<dbReference type="PATRIC" id="fig|993692.3.peg.279"/>
<name>A0A0R2LGG9_9LACO</name>
<dbReference type="Pfam" id="PF01255">
    <property type="entry name" value="Prenyltransf"/>
    <property type="match status" value="1"/>
</dbReference>
<dbReference type="PANTHER" id="PTHR10291">
    <property type="entry name" value="DEHYDRODOLICHYL DIPHOSPHATE SYNTHASE FAMILY MEMBER"/>
    <property type="match status" value="1"/>
</dbReference>
<evidence type="ECO:0000256" key="2">
    <source>
        <dbReference type="HAMAP-Rule" id="MF_01139"/>
    </source>
</evidence>
<evidence type="ECO:0000313" key="3">
    <source>
        <dbReference type="EMBL" id="KRO00949.1"/>
    </source>
</evidence>
<feature type="binding site" evidence="2">
    <location>
        <position position="195"/>
    </location>
    <ligand>
        <name>substrate</name>
    </ligand>
</feature>
<dbReference type="AlphaFoldDB" id="A0A0R2LGG9"/>
<feature type="active site" evidence="2">
    <location>
        <position position="24"/>
    </location>
</feature>
<keyword evidence="4" id="KW-1185">Reference proteome</keyword>
<gene>
    <name evidence="3" type="ORF">IV57_GL000275</name>
</gene>
<dbReference type="PROSITE" id="PS01066">
    <property type="entry name" value="UPP_SYNTHASE"/>
    <property type="match status" value="1"/>
</dbReference>
<dbReference type="CDD" id="cd00475">
    <property type="entry name" value="Cis_IPPS"/>
    <property type="match status" value="1"/>
</dbReference>
<feature type="binding site" evidence="2">
    <location>
        <begin position="201"/>
        <end position="203"/>
    </location>
    <ligand>
        <name>substrate</name>
    </ligand>
</feature>
<dbReference type="FunFam" id="3.40.1180.10:FF:000001">
    <property type="entry name" value="(2E,6E)-farnesyl-diphosphate-specific ditrans,polycis-undecaprenyl-diphosphate synthase"/>
    <property type="match status" value="1"/>
</dbReference>
<feature type="binding site" evidence="2">
    <location>
        <position position="41"/>
    </location>
    <ligand>
        <name>substrate</name>
    </ligand>
</feature>
<dbReference type="GO" id="GO:0005829">
    <property type="term" value="C:cytosol"/>
    <property type="evidence" value="ECO:0007669"/>
    <property type="project" value="TreeGrafter"/>
</dbReference>
<feature type="active site" description="Proton acceptor" evidence="2">
    <location>
        <position position="72"/>
    </location>
</feature>
<dbReference type="NCBIfam" id="TIGR00055">
    <property type="entry name" value="uppS"/>
    <property type="match status" value="1"/>
</dbReference>
<dbReference type="Gene3D" id="3.40.1180.10">
    <property type="entry name" value="Decaprenyl diphosphate synthase-like"/>
    <property type="match status" value="1"/>
</dbReference>
<dbReference type="STRING" id="993692.IV57_GL000275"/>
<proteinExistence type="inferred from homology"/>
<feature type="binding site" evidence="2">
    <location>
        <begin position="69"/>
        <end position="71"/>
    </location>
    <ligand>
        <name>substrate</name>
    </ligand>
</feature>
<keyword evidence="2" id="KW-0460">Magnesium</keyword>
<feature type="binding site" evidence="2">
    <location>
        <position position="24"/>
    </location>
    <ligand>
        <name>Mg(2+)</name>
        <dbReference type="ChEBI" id="CHEBI:18420"/>
    </ligand>
</feature>
<comment type="caution">
    <text evidence="3">The sequence shown here is derived from an EMBL/GenBank/DDBJ whole genome shotgun (WGS) entry which is preliminary data.</text>
</comment>
<sequence>MTEDIKRQLGPEISVPKHIAIIMDGNGRWAKRKGQPRIAGHKEGMNNVKTIATAASHLGVRVLSLYAFSTENWSRPSKEVNFLMRLPVDFFGTFMPDLIKENIKVEVTGFTDKLPDRTRKVVLKAVEDTKDNTGMILNFAFNYGGRAEIVNAVKNLAIEAKNGSIDPTKIDDTMFADQLLTNQLGDLADPDLLIRTSGEERISNFMLWQLAYSEMVFDKTYWPEYSVDNLIEDILEFDRRDRRFGSV</sequence>
<comment type="subunit">
    <text evidence="2">Homodimer.</text>
</comment>
<dbReference type="InterPro" id="IPR001441">
    <property type="entry name" value="UPP_synth-like"/>
</dbReference>
<dbReference type="InterPro" id="IPR018520">
    <property type="entry name" value="UPP_synth-like_CS"/>
</dbReference>
<dbReference type="GO" id="GO:0030145">
    <property type="term" value="F:manganese ion binding"/>
    <property type="evidence" value="ECO:0007669"/>
    <property type="project" value="TreeGrafter"/>
</dbReference>